<proteinExistence type="predicted"/>
<dbReference type="Gene3D" id="1.10.287.1490">
    <property type="match status" value="1"/>
</dbReference>
<evidence type="ECO:0000256" key="1">
    <source>
        <dbReference type="SAM" id="Coils"/>
    </source>
</evidence>
<protein>
    <submittedName>
        <fullName evidence="2">Uncharacterized protein</fullName>
    </submittedName>
</protein>
<dbReference type="Proteomes" id="UP000596661">
    <property type="component" value="Chromosome 3"/>
</dbReference>
<evidence type="ECO:0000313" key="3">
    <source>
        <dbReference type="Proteomes" id="UP000596661"/>
    </source>
</evidence>
<dbReference type="EMBL" id="UZAU01000311">
    <property type="status" value="NOT_ANNOTATED_CDS"/>
    <property type="molecule type" value="Genomic_DNA"/>
</dbReference>
<organism evidence="2 3">
    <name type="scientific">Cannabis sativa</name>
    <name type="common">Hemp</name>
    <name type="synonym">Marijuana</name>
    <dbReference type="NCBI Taxonomy" id="3483"/>
    <lineage>
        <taxon>Eukaryota</taxon>
        <taxon>Viridiplantae</taxon>
        <taxon>Streptophyta</taxon>
        <taxon>Embryophyta</taxon>
        <taxon>Tracheophyta</taxon>
        <taxon>Spermatophyta</taxon>
        <taxon>Magnoliopsida</taxon>
        <taxon>eudicotyledons</taxon>
        <taxon>Gunneridae</taxon>
        <taxon>Pentapetalae</taxon>
        <taxon>rosids</taxon>
        <taxon>fabids</taxon>
        <taxon>Rosales</taxon>
        <taxon>Cannabaceae</taxon>
        <taxon>Cannabis</taxon>
    </lineage>
</organism>
<reference evidence="2" key="2">
    <citation type="submission" date="2021-03" db="UniProtKB">
        <authorList>
            <consortium name="EnsemblPlants"/>
        </authorList>
    </citation>
    <scope>IDENTIFICATION</scope>
</reference>
<dbReference type="Gramene" id="evm.model.03.1475">
    <property type="protein sequence ID" value="cds.evm.model.03.1475"/>
    <property type="gene ID" value="evm.TU.03.1475"/>
</dbReference>
<keyword evidence="3" id="KW-1185">Reference proteome</keyword>
<dbReference type="EnsemblPlants" id="evm.model.03.1475">
    <property type="protein sequence ID" value="cds.evm.model.03.1475"/>
    <property type="gene ID" value="evm.TU.03.1475"/>
</dbReference>
<name>A0A803P5F1_CANSA</name>
<reference evidence="2" key="1">
    <citation type="submission" date="2018-11" db="EMBL/GenBank/DDBJ databases">
        <authorList>
            <person name="Grassa J C."/>
        </authorList>
    </citation>
    <scope>NUCLEOTIDE SEQUENCE [LARGE SCALE GENOMIC DNA]</scope>
</reference>
<keyword evidence="1" id="KW-0175">Coiled coil</keyword>
<accession>A0A803P5F1</accession>
<evidence type="ECO:0000313" key="2">
    <source>
        <dbReference type="EnsemblPlants" id="cds.evm.model.03.1475"/>
    </source>
</evidence>
<dbReference type="AlphaFoldDB" id="A0A803P5F1"/>
<sequence>MLSTAQLEANIEALTKDLNGLKDDRESLRTLLSNLAKEKQDLEESVKSGQVEWEALQKEVDNLETTTLEVIYEFWKANPNANFDYLNENKEAYLSFCAAQKDKEKFEAPNPTTLTVQNIDPLVVDDRVDPYKELRTPALTPQYFALFYKILILMH</sequence>
<feature type="coiled-coil region" evidence="1">
    <location>
        <begin position="4"/>
        <end position="52"/>
    </location>
</feature>